<evidence type="ECO:0000313" key="2">
    <source>
        <dbReference type="Proteomes" id="UP000319859"/>
    </source>
</evidence>
<organism evidence="1 2">
    <name type="scientific">Nitrospirillum amazonense</name>
    <dbReference type="NCBI Taxonomy" id="28077"/>
    <lineage>
        <taxon>Bacteria</taxon>
        <taxon>Pseudomonadati</taxon>
        <taxon>Pseudomonadota</taxon>
        <taxon>Alphaproteobacteria</taxon>
        <taxon>Rhodospirillales</taxon>
        <taxon>Azospirillaceae</taxon>
        <taxon>Nitrospirillum</taxon>
    </lineage>
</organism>
<name>A0A560FGD6_9PROT</name>
<dbReference type="EMBL" id="VITN01000006">
    <property type="protein sequence ID" value="TWB20673.1"/>
    <property type="molecule type" value="Genomic_DNA"/>
</dbReference>
<protein>
    <submittedName>
        <fullName evidence="1">Uncharacterized protein</fullName>
    </submittedName>
</protein>
<dbReference type="OrthoDB" id="7004066at2"/>
<sequence>MASGCGAWDEVERQFTLPRYQALWRYWRHHPPVHLMVAAYLGIKPEGPPPVDEVGLADLLAMFGDENIG</sequence>
<dbReference type="Proteomes" id="UP000319859">
    <property type="component" value="Unassembled WGS sequence"/>
</dbReference>
<reference evidence="1 2" key="1">
    <citation type="submission" date="2019-06" db="EMBL/GenBank/DDBJ databases">
        <title>Genomic Encyclopedia of Type Strains, Phase IV (KMG-V): Genome sequencing to study the core and pangenomes of soil and plant-associated prokaryotes.</title>
        <authorList>
            <person name="Whitman W."/>
        </authorList>
    </citation>
    <scope>NUCLEOTIDE SEQUENCE [LARGE SCALE GENOMIC DNA]</scope>
    <source>
        <strain evidence="1 2">BR 11880</strain>
    </source>
</reference>
<comment type="caution">
    <text evidence="1">The sequence shown here is derived from an EMBL/GenBank/DDBJ whole genome shotgun (WGS) entry which is preliminary data.</text>
</comment>
<evidence type="ECO:0000313" key="1">
    <source>
        <dbReference type="EMBL" id="TWB20673.1"/>
    </source>
</evidence>
<dbReference type="AlphaFoldDB" id="A0A560FGD6"/>
<dbReference type="RefSeq" id="WP_145750194.1">
    <property type="nucleotide sequence ID" value="NZ_VITN01000006.1"/>
</dbReference>
<gene>
    <name evidence="1" type="ORF">FBZ89_10672</name>
</gene>
<proteinExistence type="predicted"/>
<accession>A0A560FGD6</accession>